<dbReference type="InterPro" id="IPR006680">
    <property type="entry name" value="Amidohydro-rel"/>
</dbReference>
<dbReference type="InterPro" id="IPR032466">
    <property type="entry name" value="Metal_Hydrolase"/>
</dbReference>
<dbReference type="EMBL" id="JABXXR010000107">
    <property type="protein sequence ID" value="NVN41269.1"/>
    <property type="molecule type" value="Genomic_DNA"/>
</dbReference>
<evidence type="ECO:0000313" key="6">
    <source>
        <dbReference type="EMBL" id="NVN41269.1"/>
    </source>
</evidence>
<reference evidence="6 7" key="1">
    <citation type="submission" date="2020-06" db="EMBL/GenBank/DDBJ databases">
        <title>Description of novel acetic acid bacteria.</title>
        <authorList>
            <person name="Sombolestani A."/>
        </authorList>
    </citation>
    <scope>NUCLEOTIDE SEQUENCE [LARGE SCALE GENOMIC DNA]</scope>
    <source>
        <strain evidence="6 7">LMG 27010</strain>
    </source>
</reference>
<dbReference type="Gene3D" id="3.20.20.140">
    <property type="entry name" value="Metal-dependent hydrolases"/>
    <property type="match status" value="2"/>
</dbReference>
<dbReference type="PANTHER" id="PTHR43794:SF11">
    <property type="entry name" value="AMIDOHYDROLASE-RELATED DOMAIN-CONTAINING PROTEIN"/>
    <property type="match status" value="1"/>
</dbReference>
<evidence type="ECO:0000256" key="3">
    <source>
        <dbReference type="SAM" id="MobiDB-lite"/>
    </source>
</evidence>
<keyword evidence="7" id="KW-1185">Reference proteome</keyword>
<evidence type="ECO:0000313" key="7">
    <source>
        <dbReference type="Proteomes" id="UP000585665"/>
    </source>
</evidence>
<name>A0A850PF25_9PROT</name>
<feature type="domain" description="Amidohydrolase-related" evidence="5">
    <location>
        <begin position="257"/>
        <end position="408"/>
    </location>
</feature>
<dbReference type="RefSeq" id="WP_176614178.1">
    <property type="nucleotide sequence ID" value="NZ_JABXXR010000107.1"/>
</dbReference>
<feature type="chain" id="PRO_5032973964" evidence="4">
    <location>
        <begin position="23"/>
        <end position="474"/>
    </location>
</feature>
<dbReference type="GO" id="GO:0016810">
    <property type="term" value="F:hydrolase activity, acting on carbon-nitrogen (but not peptide) bonds"/>
    <property type="evidence" value="ECO:0007669"/>
    <property type="project" value="InterPro"/>
</dbReference>
<evidence type="ECO:0000256" key="2">
    <source>
        <dbReference type="ARBA" id="ARBA00022801"/>
    </source>
</evidence>
<organism evidence="6 7">
    <name type="scientific">Ameyamaea chiangmaiensis</name>
    <dbReference type="NCBI Taxonomy" id="442969"/>
    <lineage>
        <taxon>Bacteria</taxon>
        <taxon>Pseudomonadati</taxon>
        <taxon>Pseudomonadota</taxon>
        <taxon>Alphaproteobacteria</taxon>
        <taxon>Acetobacterales</taxon>
        <taxon>Acetobacteraceae</taxon>
        <taxon>Ameyamaea</taxon>
    </lineage>
</organism>
<accession>A0A850PF25</accession>
<keyword evidence="4" id="KW-0732">Signal</keyword>
<dbReference type="InterPro" id="IPR050287">
    <property type="entry name" value="MTA/SAH_deaminase"/>
</dbReference>
<comment type="caution">
    <text evidence="6">The sequence shown here is derived from an EMBL/GenBank/DDBJ whole genome shotgun (WGS) entry which is preliminary data.</text>
</comment>
<feature type="compositionally biased region" description="Polar residues" evidence="3">
    <location>
        <begin position="234"/>
        <end position="244"/>
    </location>
</feature>
<evidence type="ECO:0000256" key="1">
    <source>
        <dbReference type="ARBA" id="ARBA00006745"/>
    </source>
</evidence>
<dbReference type="SUPFAM" id="SSF51338">
    <property type="entry name" value="Composite domain of metallo-dependent hydrolases"/>
    <property type="match status" value="1"/>
</dbReference>
<sequence length="474" mass="50733">MRACVRAVIATLLAVVPLRAQAACHVTRGGAETLIRATILLPDRTLDPGEVRVDARGRIACVGARCAASPAATRITCDDAVLSPGFINTHDHLDFDDTPPRPDHGERFAHRHEWRKGLDGHRALADFTPNRNPLSLSWTELRFLLGGTTATVGERMAPGLLRNLDFAEGLEGLSITPVTYDIFPLDDSAGIMRTRDCNYGPHPATRASVARGGAFLAHVAEGRDEAARNEFRCESSTSYDTSPQPGGGGTSHDWLMPQATLIHAVALTPADLDRVAARGARLVWSPRSNLSLYGTTMDVLGARARGIPVALGSDWLPSGSMNLNRELSCARQYDHDHLHDAIDDTSLWRMVTSDAARVAGAEHEIGSIAPGLQADLVLFDDPHHAGVHTVVRAGPQDMLLVMRGGRVVLGRAALIAALSDRCERFDAATQTYALCPEAGQATIAAMQAYAAGHALYPLAFDAAPPNEPACRTTP</sequence>
<comment type="similarity">
    <text evidence="1">Belongs to the metallo-dependent hydrolases superfamily. ATZ/TRZ family.</text>
</comment>
<dbReference type="Gene3D" id="2.30.40.10">
    <property type="entry name" value="Urease, subunit C, domain 1"/>
    <property type="match status" value="1"/>
</dbReference>
<evidence type="ECO:0000256" key="4">
    <source>
        <dbReference type="SAM" id="SignalP"/>
    </source>
</evidence>
<dbReference type="AlphaFoldDB" id="A0A850PF25"/>
<dbReference type="InterPro" id="IPR011059">
    <property type="entry name" value="Metal-dep_hydrolase_composite"/>
</dbReference>
<evidence type="ECO:0000259" key="5">
    <source>
        <dbReference type="Pfam" id="PF01979"/>
    </source>
</evidence>
<keyword evidence="2 6" id="KW-0378">Hydrolase</keyword>
<feature type="region of interest" description="Disordered" evidence="3">
    <location>
        <begin position="230"/>
        <end position="253"/>
    </location>
</feature>
<dbReference type="SUPFAM" id="SSF51556">
    <property type="entry name" value="Metallo-dependent hydrolases"/>
    <property type="match status" value="1"/>
</dbReference>
<dbReference type="PANTHER" id="PTHR43794">
    <property type="entry name" value="AMINOHYDROLASE SSNA-RELATED"/>
    <property type="match status" value="1"/>
</dbReference>
<protein>
    <submittedName>
        <fullName evidence="6">Amidohydrolase family protein</fullName>
    </submittedName>
</protein>
<feature type="signal peptide" evidence="4">
    <location>
        <begin position="1"/>
        <end position="22"/>
    </location>
</feature>
<dbReference type="Proteomes" id="UP000585665">
    <property type="component" value="Unassembled WGS sequence"/>
</dbReference>
<proteinExistence type="inferred from homology"/>
<gene>
    <name evidence="6" type="ORF">HUK82_11945</name>
</gene>
<dbReference type="Pfam" id="PF01979">
    <property type="entry name" value="Amidohydro_1"/>
    <property type="match status" value="1"/>
</dbReference>